<feature type="region of interest" description="Disordered" evidence="1">
    <location>
        <begin position="41"/>
        <end position="67"/>
    </location>
</feature>
<gene>
    <name evidence="2" type="ORF">SCLTRI_LOCUS4439</name>
</gene>
<sequence>MAFFTLSYLLAEQIYHSNQENPASSVCSSVAIPRSTASTMASTSANLKEKQLDPSLHSSHAIPPQYVPSEIENTSKSLDRKHPAPSLYSSHAASQSTSSVVANISEGFASSSFKLQRDVENTKESDKKESLQQLPKDEPQVAVLLSIDILSRLLIEIKKEPRQTPYLAPFVKAPPLVKVEVTKRKVHYSNETQAPPPPPPLSSAFAILKPLLKRTKIKHIRTDQHEYHFYGSTSPEIISSEAAKFICGNSRASKSSIQRILKQFLAITTQDSQDNCHVRPEAIWFLVNMTKKSKDFNTARWHRDGRMIECTDSNHVLHCRYATTLSGPTTLVLPETDRVSKAMRTYAGNRRKISEVLASEEPIKISRNQIIRFSWGREDSPVHSEPDLITDRVFISCIYGSICEIRDIASTRRQVVGDPQAFFRVNGEK</sequence>
<dbReference type="Proteomes" id="UP000624404">
    <property type="component" value="Unassembled WGS sequence"/>
</dbReference>
<name>A0A8H2ZMN8_9HELO</name>
<accession>A0A8H2ZMN8</accession>
<evidence type="ECO:0000256" key="1">
    <source>
        <dbReference type="SAM" id="MobiDB-lite"/>
    </source>
</evidence>
<dbReference type="EMBL" id="CAJHIA010000012">
    <property type="protein sequence ID" value="CAD6444647.1"/>
    <property type="molecule type" value="Genomic_DNA"/>
</dbReference>
<dbReference type="OrthoDB" id="10261951at2759"/>
<keyword evidence="3" id="KW-1185">Reference proteome</keyword>
<organism evidence="2 3">
    <name type="scientific">Sclerotinia trifoliorum</name>
    <dbReference type="NCBI Taxonomy" id="28548"/>
    <lineage>
        <taxon>Eukaryota</taxon>
        <taxon>Fungi</taxon>
        <taxon>Dikarya</taxon>
        <taxon>Ascomycota</taxon>
        <taxon>Pezizomycotina</taxon>
        <taxon>Leotiomycetes</taxon>
        <taxon>Helotiales</taxon>
        <taxon>Sclerotiniaceae</taxon>
        <taxon>Sclerotinia</taxon>
    </lineage>
</organism>
<proteinExistence type="predicted"/>
<evidence type="ECO:0000313" key="3">
    <source>
        <dbReference type="Proteomes" id="UP000624404"/>
    </source>
</evidence>
<evidence type="ECO:0000313" key="2">
    <source>
        <dbReference type="EMBL" id="CAD6444647.1"/>
    </source>
</evidence>
<reference evidence="2" key="1">
    <citation type="submission" date="2020-10" db="EMBL/GenBank/DDBJ databases">
        <authorList>
            <person name="Kusch S."/>
        </authorList>
    </citation>
    <scope>NUCLEOTIDE SEQUENCE</scope>
    <source>
        <strain evidence="2">SwB9</strain>
    </source>
</reference>
<protein>
    <submittedName>
        <fullName evidence="2">Bab6c99b-688e-463d-8ba2-339c44dd7522</fullName>
    </submittedName>
</protein>
<dbReference type="AlphaFoldDB" id="A0A8H2ZMN8"/>
<comment type="caution">
    <text evidence="2">The sequence shown here is derived from an EMBL/GenBank/DDBJ whole genome shotgun (WGS) entry which is preliminary data.</text>
</comment>